<name>A0A1S9PAK2_9SPHI</name>
<keyword evidence="1" id="KW-0472">Membrane</keyword>
<dbReference type="InterPro" id="IPR032809">
    <property type="entry name" value="Put_HupE_UreJ"/>
</dbReference>
<feature type="transmembrane region" description="Helical" evidence="1">
    <location>
        <begin position="219"/>
        <end position="235"/>
    </location>
</feature>
<keyword evidence="1" id="KW-0812">Transmembrane</keyword>
<feature type="transmembrane region" description="Helical" evidence="1">
    <location>
        <begin position="410"/>
        <end position="428"/>
    </location>
</feature>
<dbReference type="EMBL" id="MBTF01000034">
    <property type="protein sequence ID" value="OOQ58000.1"/>
    <property type="molecule type" value="Genomic_DNA"/>
</dbReference>
<evidence type="ECO:0000256" key="1">
    <source>
        <dbReference type="SAM" id="Phobius"/>
    </source>
</evidence>
<accession>A0A1S9PAK2</accession>
<evidence type="ECO:0000256" key="2">
    <source>
        <dbReference type="SAM" id="SignalP"/>
    </source>
</evidence>
<keyword evidence="4" id="KW-1185">Reference proteome</keyword>
<comment type="caution">
    <text evidence="3">The sequence shown here is derived from an EMBL/GenBank/DDBJ whole genome shotgun (WGS) entry which is preliminary data.</text>
</comment>
<feature type="transmembrane region" description="Helical" evidence="1">
    <location>
        <begin position="372"/>
        <end position="390"/>
    </location>
</feature>
<feature type="transmembrane region" description="Helical" evidence="1">
    <location>
        <begin position="255"/>
        <end position="275"/>
    </location>
</feature>
<feature type="transmembrane region" description="Helical" evidence="1">
    <location>
        <begin position="307"/>
        <end position="328"/>
    </location>
</feature>
<keyword evidence="1" id="KW-1133">Transmembrane helix</keyword>
<feature type="transmembrane region" description="Helical" evidence="1">
    <location>
        <begin position="281"/>
        <end position="298"/>
    </location>
</feature>
<dbReference type="Proteomes" id="UP000189739">
    <property type="component" value="Unassembled WGS sequence"/>
</dbReference>
<dbReference type="RefSeq" id="WP_202909835.1">
    <property type="nucleotide sequence ID" value="NZ_MBTF01000034.1"/>
</dbReference>
<keyword evidence="2" id="KW-0732">Signal</keyword>
<proteinExistence type="predicted"/>
<feature type="chain" id="PRO_5013204684" description="HupE / UreJ protein" evidence="2">
    <location>
        <begin position="30"/>
        <end position="457"/>
    </location>
</feature>
<dbReference type="AlphaFoldDB" id="A0A1S9PAK2"/>
<dbReference type="Pfam" id="PF13795">
    <property type="entry name" value="HupE_UreJ_2"/>
    <property type="match status" value="1"/>
</dbReference>
<dbReference type="STRING" id="1792845.BC343_10060"/>
<feature type="transmembrane region" description="Helical" evidence="1">
    <location>
        <begin position="348"/>
        <end position="365"/>
    </location>
</feature>
<evidence type="ECO:0008006" key="5">
    <source>
        <dbReference type="Google" id="ProtNLM"/>
    </source>
</evidence>
<protein>
    <recommendedName>
        <fullName evidence="5">HupE / UreJ protein</fullName>
    </recommendedName>
</protein>
<evidence type="ECO:0000313" key="3">
    <source>
        <dbReference type="EMBL" id="OOQ58000.1"/>
    </source>
</evidence>
<gene>
    <name evidence="3" type="ORF">BC343_10060</name>
</gene>
<sequence length="457" mass="49882">MKANFAIKFSRLFVSTLLFCLAGIINANAHPMPNSVVLLDVKGDVVSVELQLPLSELELAFGHDVNLDSEDLVKRLGVQLECYILKHIQPVTADGKPWAVTLQDMKVEPILQSESGPYKELTAHLVMAPPEGASTRNFLFNYDVIIHQVSNHFALVSVRQDWDNGLSQNHPYQVGVVRLDVPSNKILPLQVNIQQGSLWTGFTNMLGLGIQHIKEGTDHLLFLLTLLLPATLVVNRKEWGQFGGVGYSLVRICKIVTAFTLGHSVTLLIGAAGIAHVPGRLIEVLIALSIFISAIHAYKPIFRGKEVFIAAGFGLIHGMAFAETLVNLNLDAWRTGLSILGFNLGIELMQLFIIAITIPWLIILSRANLYKGIRVAGAIIAAVASVGWIIERVTDTPNAIGSTVMAAAGYAQWLVFGLAIISILSLFVKVERNNVASSLSKLKKDALYSPAKGYNRN</sequence>
<reference evidence="3 4" key="1">
    <citation type="submission" date="2016-07" db="EMBL/GenBank/DDBJ databases">
        <title>Genomic analysis of zinc-resistant bacterium Mucilaginibacter pedocola TBZ30.</title>
        <authorList>
            <person name="Huang J."/>
            <person name="Tang J."/>
        </authorList>
    </citation>
    <scope>NUCLEOTIDE SEQUENCE [LARGE SCALE GENOMIC DNA]</scope>
    <source>
        <strain evidence="3 4">TBZ30</strain>
    </source>
</reference>
<evidence type="ECO:0000313" key="4">
    <source>
        <dbReference type="Proteomes" id="UP000189739"/>
    </source>
</evidence>
<organism evidence="3 4">
    <name type="scientific">Mucilaginibacter pedocola</name>
    <dbReference type="NCBI Taxonomy" id="1792845"/>
    <lineage>
        <taxon>Bacteria</taxon>
        <taxon>Pseudomonadati</taxon>
        <taxon>Bacteroidota</taxon>
        <taxon>Sphingobacteriia</taxon>
        <taxon>Sphingobacteriales</taxon>
        <taxon>Sphingobacteriaceae</taxon>
        <taxon>Mucilaginibacter</taxon>
    </lineage>
</organism>
<feature type="signal peptide" evidence="2">
    <location>
        <begin position="1"/>
        <end position="29"/>
    </location>
</feature>